<evidence type="ECO:0000256" key="2">
    <source>
        <dbReference type="ARBA" id="ARBA00004141"/>
    </source>
</evidence>
<keyword evidence="7 9" id="KW-1133">Transmembrane helix</keyword>
<comment type="similarity">
    <text evidence="3 9">Belongs to the CcmC/CycZ/HelC family.</text>
</comment>
<feature type="domain" description="Cytochrome c assembly protein" evidence="10">
    <location>
        <begin position="29"/>
        <end position="196"/>
    </location>
</feature>
<dbReference type="InterPro" id="IPR003557">
    <property type="entry name" value="Cyt_c_biogenesis_CcmC"/>
</dbReference>
<protein>
    <recommendedName>
        <fullName evidence="4 9">Heme exporter protein C</fullName>
    </recommendedName>
    <alternativeName>
        <fullName evidence="9">Cytochrome c-type biogenesis protein</fullName>
    </alternativeName>
</protein>
<gene>
    <name evidence="11" type="primary">cycZ</name>
    <name evidence="9" type="synonym">ccmC</name>
    <name evidence="11" type="ORF">GCM10007879_10530</name>
</gene>
<evidence type="ECO:0000256" key="6">
    <source>
        <dbReference type="ARBA" id="ARBA00022748"/>
    </source>
</evidence>
<reference evidence="11" key="1">
    <citation type="journal article" date="2014" name="Int. J. Syst. Evol. Microbiol.">
        <title>Complete genome of a new Firmicutes species belonging to the dominant human colonic microbiota ('Ruminococcus bicirculans') reveals two chromosomes and a selective capacity to utilize plant glucans.</title>
        <authorList>
            <consortium name="NISC Comparative Sequencing Program"/>
            <person name="Wegmann U."/>
            <person name="Louis P."/>
            <person name="Goesmann A."/>
            <person name="Henrissat B."/>
            <person name="Duncan S.H."/>
            <person name="Flint H.J."/>
        </authorList>
    </citation>
    <scope>NUCLEOTIDE SEQUENCE</scope>
    <source>
        <strain evidence="11">NBRC 107169</strain>
    </source>
</reference>
<dbReference type="InterPro" id="IPR045062">
    <property type="entry name" value="Cyt_c_biogenesis_CcsA/CcmC"/>
</dbReference>
<proteinExistence type="inferred from homology"/>
<sequence>MSKNASIEPTPQDLGFFSRIAHPGYFLQWSKYWLTPLTIITVVLLAFGTYLAFFNSPADYQQGDTVRIMYVHVPNAWLSQFCYAVMVVASVGSLVWRHPLADVSAKAAAPLGATFTAVALATGALWGAPTWGTFWEWDGRMTSTLVMLFIYLGIIALWRTFEDQARAGRIIAVITLVGAINIPIIKFSVEWWNTLHQPASVFRPDGPTMPMSILLPLFVMFFGFSFLFLLLHFISMRAEILRRRVRALERRNAQRLREQQS</sequence>
<evidence type="ECO:0000256" key="7">
    <source>
        <dbReference type="ARBA" id="ARBA00022989"/>
    </source>
</evidence>
<comment type="subcellular location">
    <subcellularLocation>
        <location evidence="9">Cell inner membrane</location>
    </subcellularLocation>
    <subcellularLocation>
        <location evidence="2">Membrane</location>
        <topology evidence="2">Multi-pass membrane protein</topology>
    </subcellularLocation>
</comment>
<feature type="transmembrane region" description="Helical" evidence="9">
    <location>
        <begin position="170"/>
        <end position="189"/>
    </location>
</feature>
<dbReference type="EMBL" id="BSNI01000002">
    <property type="protein sequence ID" value="GLQ16804.1"/>
    <property type="molecule type" value="Genomic_DNA"/>
</dbReference>
<evidence type="ECO:0000313" key="12">
    <source>
        <dbReference type="Proteomes" id="UP001161405"/>
    </source>
</evidence>
<accession>A0ABQ5UNJ1</accession>
<evidence type="ECO:0000256" key="8">
    <source>
        <dbReference type="ARBA" id="ARBA00023136"/>
    </source>
</evidence>
<keyword evidence="9" id="KW-1003">Cell membrane</keyword>
<evidence type="ECO:0000313" key="11">
    <source>
        <dbReference type="EMBL" id="GLQ16804.1"/>
    </source>
</evidence>
<feature type="transmembrane region" description="Helical" evidence="9">
    <location>
        <begin position="209"/>
        <end position="234"/>
    </location>
</feature>
<keyword evidence="6 9" id="KW-0201">Cytochrome c-type biogenesis</keyword>
<feature type="transmembrane region" description="Helical" evidence="9">
    <location>
        <begin position="77"/>
        <end position="96"/>
    </location>
</feature>
<dbReference type="InterPro" id="IPR002541">
    <property type="entry name" value="Cyt_c_assembly"/>
</dbReference>
<comment type="function">
    <text evidence="1 9">Required for the export of heme to the periplasm for the biogenesis of c-type cytochromes.</text>
</comment>
<evidence type="ECO:0000256" key="4">
    <source>
        <dbReference type="ARBA" id="ARBA00016463"/>
    </source>
</evidence>
<dbReference type="PRINTS" id="PR01386">
    <property type="entry name" value="CCMCBIOGNSIS"/>
</dbReference>
<name>A0ABQ5UNJ1_9HYPH</name>
<comment type="caution">
    <text evidence="11">The sequence shown here is derived from an EMBL/GenBank/DDBJ whole genome shotgun (WGS) entry which is preliminary data.</text>
</comment>
<feature type="transmembrane region" description="Helical" evidence="9">
    <location>
        <begin position="32"/>
        <end position="53"/>
    </location>
</feature>
<evidence type="ECO:0000256" key="1">
    <source>
        <dbReference type="ARBA" id="ARBA00002442"/>
    </source>
</evidence>
<dbReference type="NCBIfam" id="TIGR01191">
    <property type="entry name" value="ccmC"/>
    <property type="match status" value="1"/>
</dbReference>
<keyword evidence="9" id="KW-0813">Transport</keyword>
<feature type="transmembrane region" description="Helical" evidence="9">
    <location>
        <begin position="140"/>
        <end position="158"/>
    </location>
</feature>
<keyword evidence="5 9" id="KW-0812">Transmembrane</keyword>
<evidence type="ECO:0000256" key="9">
    <source>
        <dbReference type="RuleBase" id="RU364092"/>
    </source>
</evidence>
<keyword evidence="9" id="KW-0997">Cell inner membrane</keyword>
<reference evidence="11" key="2">
    <citation type="submission" date="2023-01" db="EMBL/GenBank/DDBJ databases">
        <title>Draft genome sequence of Maritalea porphyrae strain NBRC 107169.</title>
        <authorList>
            <person name="Sun Q."/>
            <person name="Mori K."/>
        </authorList>
    </citation>
    <scope>NUCLEOTIDE SEQUENCE</scope>
    <source>
        <strain evidence="11">NBRC 107169</strain>
    </source>
</reference>
<evidence type="ECO:0000256" key="3">
    <source>
        <dbReference type="ARBA" id="ARBA00005840"/>
    </source>
</evidence>
<feature type="transmembrane region" description="Helical" evidence="9">
    <location>
        <begin position="108"/>
        <end position="128"/>
    </location>
</feature>
<evidence type="ECO:0000259" key="10">
    <source>
        <dbReference type="Pfam" id="PF01578"/>
    </source>
</evidence>
<evidence type="ECO:0000256" key="5">
    <source>
        <dbReference type="ARBA" id="ARBA00022692"/>
    </source>
</evidence>
<organism evidence="11 12">
    <name type="scientific">Maritalea porphyrae</name>
    <dbReference type="NCBI Taxonomy" id="880732"/>
    <lineage>
        <taxon>Bacteria</taxon>
        <taxon>Pseudomonadati</taxon>
        <taxon>Pseudomonadota</taxon>
        <taxon>Alphaproteobacteria</taxon>
        <taxon>Hyphomicrobiales</taxon>
        <taxon>Devosiaceae</taxon>
        <taxon>Maritalea</taxon>
    </lineage>
</organism>
<keyword evidence="12" id="KW-1185">Reference proteome</keyword>
<dbReference type="RefSeq" id="WP_284362553.1">
    <property type="nucleotide sequence ID" value="NZ_BSNI01000002.1"/>
</dbReference>
<dbReference type="PANTHER" id="PTHR30071:SF1">
    <property type="entry name" value="CYTOCHROME B_B6 PROTEIN-RELATED"/>
    <property type="match status" value="1"/>
</dbReference>
<keyword evidence="8 9" id="KW-0472">Membrane</keyword>
<dbReference type="Pfam" id="PF01578">
    <property type="entry name" value="Cytochrom_C_asm"/>
    <property type="match status" value="1"/>
</dbReference>
<dbReference type="PANTHER" id="PTHR30071">
    <property type="entry name" value="HEME EXPORTER PROTEIN C"/>
    <property type="match status" value="1"/>
</dbReference>
<dbReference type="Proteomes" id="UP001161405">
    <property type="component" value="Unassembled WGS sequence"/>
</dbReference>